<evidence type="ECO:0000256" key="7">
    <source>
        <dbReference type="ARBA" id="ARBA00022737"/>
    </source>
</evidence>
<dbReference type="InterPro" id="IPR018247">
    <property type="entry name" value="EF_Hand_1_Ca_BS"/>
</dbReference>
<dbReference type="Pfam" id="PF21875">
    <property type="entry name" value="CAPN13-like_C_EFh"/>
    <property type="match status" value="1"/>
</dbReference>
<keyword evidence="11" id="KW-0472">Membrane</keyword>
<evidence type="ECO:0000256" key="3">
    <source>
        <dbReference type="ARBA" id="ARBA00007623"/>
    </source>
</evidence>
<protein>
    <submittedName>
        <fullName evidence="13">Calpain 3</fullName>
    </submittedName>
</protein>
<proteinExistence type="inferred from homology"/>
<dbReference type="GO" id="GO:0006508">
    <property type="term" value="P:proteolysis"/>
    <property type="evidence" value="ECO:0007669"/>
    <property type="project" value="UniProtKB-KW"/>
</dbReference>
<evidence type="ECO:0000256" key="2">
    <source>
        <dbReference type="ARBA" id="ARBA00004496"/>
    </source>
</evidence>
<dbReference type="InterPro" id="IPR011992">
    <property type="entry name" value="EF-hand-dom_pair"/>
</dbReference>
<evidence type="ECO:0000256" key="5">
    <source>
        <dbReference type="ARBA" id="ARBA00022670"/>
    </source>
</evidence>
<evidence type="ECO:0000256" key="8">
    <source>
        <dbReference type="ARBA" id="ARBA00022801"/>
    </source>
</evidence>
<keyword evidence="10" id="KW-0106">Calcium</keyword>
<keyword evidence="9" id="KW-0788">Thiol protease</keyword>
<dbReference type="PANTHER" id="PTHR46735">
    <property type="entry name" value="CALPAIN, SMALL SUBUNIT 1 A-RELATED"/>
    <property type="match status" value="1"/>
</dbReference>
<evidence type="ECO:0000256" key="10">
    <source>
        <dbReference type="ARBA" id="ARBA00022837"/>
    </source>
</evidence>
<reference evidence="13" key="2">
    <citation type="submission" date="2025-09" db="UniProtKB">
        <authorList>
            <consortium name="Ensembl"/>
        </authorList>
    </citation>
    <scope>IDENTIFICATION</scope>
</reference>
<evidence type="ECO:0000256" key="6">
    <source>
        <dbReference type="ARBA" id="ARBA00022723"/>
    </source>
</evidence>
<organism evidence="13 14">
    <name type="scientific">Panthera tigris altaica</name>
    <name type="common">Siberian tiger</name>
    <dbReference type="NCBI Taxonomy" id="74533"/>
    <lineage>
        <taxon>Eukaryota</taxon>
        <taxon>Metazoa</taxon>
        <taxon>Chordata</taxon>
        <taxon>Craniata</taxon>
        <taxon>Vertebrata</taxon>
        <taxon>Euteleostomi</taxon>
        <taxon>Mammalia</taxon>
        <taxon>Eutheria</taxon>
        <taxon>Laurasiatheria</taxon>
        <taxon>Carnivora</taxon>
        <taxon>Feliformia</taxon>
        <taxon>Felidae</taxon>
        <taxon>Pantherinae</taxon>
        <taxon>Panthera</taxon>
    </lineage>
</organism>
<dbReference type="SUPFAM" id="SSF47473">
    <property type="entry name" value="EF-hand"/>
    <property type="match status" value="1"/>
</dbReference>
<reference evidence="13" key="1">
    <citation type="submission" date="2025-08" db="UniProtKB">
        <authorList>
            <consortium name="Ensembl"/>
        </authorList>
    </citation>
    <scope>IDENTIFICATION</scope>
</reference>
<comment type="subcellular location">
    <subcellularLocation>
        <location evidence="2">Cytoplasm</location>
    </subcellularLocation>
    <subcellularLocation>
        <location evidence="1">Endomembrane system</location>
    </subcellularLocation>
</comment>
<evidence type="ECO:0000313" key="13">
    <source>
        <dbReference type="Ensembl" id="ENSPTIP00000019964.1"/>
    </source>
</evidence>
<name>A0A8C9KC97_PANTA</name>
<evidence type="ECO:0000256" key="11">
    <source>
        <dbReference type="ARBA" id="ARBA00023136"/>
    </source>
</evidence>
<evidence type="ECO:0000256" key="9">
    <source>
        <dbReference type="ARBA" id="ARBA00022807"/>
    </source>
</evidence>
<dbReference type="AlphaFoldDB" id="A0A8C9KC97"/>
<dbReference type="PROSITE" id="PS50222">
    <property type="entry name" value="EF_HAND_2"/>
    <property type="match status" value="2"/>
</dbReference>
<dbReference type="Gene3D" id="1.10.238.10">
    <property type="entry name" value="EF-hand"/>
    <property type="match status" value="1"/>
</dbReference>
<evidence type="ECO:0000256" key="1">
    <source>
        <dbReference type="ARBA" id="ARBA00004308"/>
    </source>
</evidence>
<dbReference type="InterPro" id="IPR054069">
    <property type="entry name" value="CAPN3/13-like_C_EFh"/>
</dbReference>
<keyword evidence="4" id="KW-0963">Cytoplasm</keyword>
<comment type="similarity">
    <text evidence="3">Belongs to the peptidase C2 family.</text>
</comment>
<dbReference type="GO" id="GO:0005509">
    <property type="term" value="F:calcium ion binding"/>
    <property type="evidence" value="ECO:0007669"/>
    <property type="project" value="InterPro"/>
</dbReference>
<dbReference type="Pfam" id="PF00036">
    <property type="entry name" value="EF-hand_1"/>
    <property type="match status" value="1"/>
</dbReference>
<dbReference type="GO" id="GO:0012505">
    <property type="term" value="C:endomembrane system"/>
    <property type="evidence" value="ECO:0007669"/>
    <property type="project" value="UniProtKB-SubCell"/>
</dbReference>
<evidence type="ECO:0000256" key="4">
    <source>
        <dbReference type="ARBA" id="ARBA00022490"/>
    </source>
</evidence>
<gene>
    <name evidence="13" type="primary">CAPN3</name>
</gene>
<dbReference type="GeneTree" id="ENSGT00940000156092"/>
<dbReference type="GO" id="GO:0110158">
    <property type="term" value="C:calpain complex"/>
    <property type="evidence" value="ECO:0007669"/>
    <property type="project" value="TreeGrafter"/>
</dbReference>
<dbReference type="InterPro" id="IPR002048">
    <property type="entry name" value="EF_hand_dom"/>
</dbReference>
<evidence type="ECO:0000259" key="12">
    <source>
        <dbReference type="PROSITE" id="PS50222"/>
    </source>
</evidence>
<sequence>MEVCADELKNILNTVVNKHKDLKTQGFTLESCRSMIALMDTDGSGRLNLHEFHHLWKKIKAWQKIFKHYDTDQSGTINSYEMRNAVNDAGFHLNSQLYDIITMRYADKHMNIDFDSFICCFVRLEGMFRAFNAFDKDGDGIIKLNVLEAVPGSICQWHSAFAVLESSITFMLSHSWDSNQTSTWF</sequence>
<keyword evidence="14" id="KW-1185">Reference proteome</keyword>
<evidence type="ECO:0000313" key="14">
    <source>
        <dbReference type="Proteomes" id="UP000675900"/>
    </source>
</evidence>
<dbReference type="PANTHER" id="PTHR46735:SF3">
    <property type="entry name" value="CALPAIN SMALL SUBUNIT 1-RELATED"/>
    <property type="match status" value="1"/>
</dbReference>
<dbReference type="PROSITE" id="PS00018">
    <property type="entry name" value="EF_HAND_1"/>
    <property type="match status" value="1"/>
</dbReference>
<dbReference type="Ensembl" id="ENSPTIT00000024297.1">
    <property type="protein sequence ID" value="ENSPTIP00000019964.1"/>
    <property type="gene ID" value="ENSPTIG00000017384.1"/>
</dbReference>
<feature type="domain" description="EF-hand" evidence="12">
    <location>
        <begin position="122"/>
        <end position="157"/>
    </location>
</feature>
<accession>A0A8C9KC97</accession>
<dbReference type="FunFam" id="1.10.238.10:FF:000065">
    <property type="entry name" value="calpain-3 isoform X1"/>
    <property type="match status" value="1"/>
</dbReference>
<keyword evidence="5" id="KW-0645">Protease</keyword>
<keyword evidence="6" id="KW-0479">Metal-binding</keyword>
<keyword evidence="8" id="KW-0378">Hydrolase</keyword>
<dbReference type="SMART" id="SM00054">
    <property type="entry name" value="EFh"/>
    <property type="match status" value="3"/>
</dbReference>
<dbReference type="Proteomes" id="UP000675900">
    <property type="component" value="Unassembled WGS sequence"/>
</dbReference>
<feature type="domain" description="EF-hand" evidence="12">
    <location>
        <begin position="57"/>
        <end position="92"/>
    </location>
</feature>
<dbReference type="GO" id="GO:0008234">
    <property type="term" value="F:cysteine-type peptidase activity"/>
    <property type="evidence" value="ECO:0007669"/>
    <property type="project" value="UniProtKB-KW"/>
</dbReference>
<keyword evidence="7" id="KW-0677">Repeat</keyword>